<gene>
    <name evidence="2" type="ORF">I4641_07550</name>
</gene>
<evidence type="ECO:0000256" key="1">
    <source>
        <dbReference type="SAM" id="MobiDB-lite"/>
    </source>
</evidence>
<protein>
    <submittedName>
        <fullName evidence="2">Uncharacterized protein</fullName>
    </submittedName>
</protein>
<sequence length="62" mass="6327">MSNSESQNTPTADGGKQTPIEPSERKTGQGTSQDVRSGAEPDAPGSKNAKVAGDPNQGTEAR</sequence>
<dbReference type="EMBL" id="JADWDC010000013">
    <property type="protein sequence ID" value="MCC0176831.1"/>
    <property type="molecule type" value="Genomic_DNA"/>
</dbReference>
<evidence type="ECO:0000313" key="2">
    <source>
        <dbReference type="EMBL" id="MCC0176831.1"/>
    </source>
</evidence>
<keyword evidence="3" id="KW-1185">Reference proteome</keyword>
<reference evidence="2" key="1">
    <citation type="journal article" date="2021" name="Antonie Van Leeuwenhoek">
        <title>Draft genome and description of Waterburya agarophytonicola gen. nov. sp. nov. (Pleurocapsales, Cyanobacteria): a seaweed symbiont.</title>
        <authorList>
            <person name="Bonthond G."/>
            <person name="Shalygin S."/>
            <person name="Bayer T."/>
            <person name="Weinberger F."/>
        </authorList>
    </citation>
    <scope>NUCLEOTIDE SEQUENCE</scope>
    <source>
        <strain evidence="2">KI4</strain>
    </source>
</reference>
<feature type="compositionally biased region" description="Polar residues" evidence="1">
    <location>
        <begin position="1"/>
        <end position="11"/>
    </location>
</feature>
<feature type="region of interest" description="Disordered" evidence="1">
    <location>
        <begin position="1"/>
        <end position="62"/>
    </location>
</feature>
<dbReference type="Proteomes" id="UP000729733">
    <property type="component" value="Unassembled WGS sequence"/>
</dbReference>
<comment type="caution">
    <text evidence="2">The sequence shown here is derived from an EMBL/GenBank/DDBJ whole genome shotgun (WGS) entry which is preliminary data.</text>
</comment>
<accession>A0A964FFE4</accession>
<dbReference type="RefSeq" id="WP_229639868.1">
    <property type="nucleotide sequence ID" value="NZ_JADWDC010000013.1"/>
</dbReference>
<organism evidence="2 3">
    <name type="scientific">Waterburya agarophytonicola KI4</name>
    <dbReference type="NCBI Taxonomy" id="2874699"/>
    <lineage>
        <taxon>Bacteria</taxon>
        <taxon>Bacillati</taxon>
        <taxon>Cyanobacteriota</taxon>
        <taxon>Cyanophyceae</taxon>
        <taxon>Pleurocapsales</taxon>
        <taxon>Hyellaceae</taxon>
        <taxon>Waterburya</taxon>
        <taxon>Waterburya agarophytonicola</taxon>
    </lineage>
</organism>
<evidence type="ECO:0000313" key="3">
    <source>
        <dbReference type="Proteomes" id="UP000729733"/>
    </source>
</evidence>
<name>A0A964FFE4_9CYAN</name>
<dbReference type="AlphaFoldDB" id="A0A964FFE4"/>
<proteinExistence type="predicted"/>